<comment type="function">
    <text evidence="9">DNA primase is the polymerase that synthesizes small RNA primers for the Okazaki fragments made during discontinuous DNA replication.</text>
</comment>
<comment type="similarity">
    <text evidence="1 9">Belongs to the eukaryotic-type primase large subunit family.</text>
</comment>
<dbReference type="OrthoDB" id="421393at2759"/>
<keyword evidence="13" id="KW-1185">Reference proteome</keyword>
<dbReference type="GO" id="GO:0005658">
    <property type="term" value="C:alpha DNA polymerase:primase complex"/>
    <property type="evidence" value="ECO:0007669"/>
    <property type="project" value="UniProtKB-ARBA"/>
</dbReference>
<evidence type="ECO:0000259" key="11">
    <source>
        <dbReference type="Pfam" id="PF04104"/>
    </source>
</evidence>
<dbReference type="GO" id="GO:0046872">
    <property type="term" value="F:metal ion binding"/>
    <property type="evidence" value="ECO:0007669"/>
    <property type="project" value="UniProtKB-UniRule"/>
</dbReference>
<dbReference type="Gene3D" id="1.20.930.80">
    <property type="match status" value="1"/>
</dbReference>
<evidence type="ECO:0000256" key="9">
    <source>
        <dbReference type="PIRNR" id="PIRNR009449"/>
    </source>
</evidence>
<reference evidence="12" key="2">
    <citation type="submission" date="2021-10" db="EMBL/GenBank/DDBJ databases">
        <title>Phylogenomics reveals ancestral predisposition of the termite-cultivated fungus Termitomyces towards a domesticated lifestyle.</title>
        <authorList>
            <person name="Auxier B."/>
            <person name="Grum-Grzhimaylo A."/>
            <person name="Cardenas M.E."/>
            <person name="Lodge J.D."/>
            <person name="Laessoe T."/>
            <person name="Pedersen O."/>
            <person name="Smith M.E."/>
            <person name="Kuyper T.W."/>
            <person name="Franco-Molano E.A."/>
            <person name="Baroni T.J."/>
            <person name="Aanen D.K."/>
        </authorList>
    </citation>
    <scope>NUCLEOTIDE SEQUENCE</scope>
    <source>
        <strain evidence="12">D49</strain>
    </source>
</reference>
<dbReference type="GO" id="GO:0006269">
    <property type="term" value="P:DNA replication, synthesis of primer"/>
    <property type="evidence" value="ECO:0007669"/>
    <property type="project" value="UniProtKB-KW"/>
</dbReference>
<evidence type="ECO:0000256" key="1">
    <source>
        <dbReference type="ARBA" id="ARBA00010564"/>
    </source>
</evidence>
<dbReference type="GO" id="GO:0006270">
    <property type="term" value="P:DNA replication initiation"/>
    <property type="evidence" value="ECO:0007669"/>
    <property type="project" value="TreeGrafter"/>
</dbReference>
<feature type="binding site" evidence="10">
    <location>
        <position position="434"/>
    </location>
    <ligand>
        <name>[4Fe-4S] cluster</name>
        <dbReference type="ChEBI" id="CHEBI:49883"/>
    </ligand>
</feature>
<comment type="cofactor">
    <cofactor evidence="9">
        <name>[4Fe-4S] cluster</name>
        <dbReference type="ChEBI" id="CHEBI:49883"/>
    </cofactor>
    <text evidence="9">Binds 1 [4Fe-4S] cluster.</text>
</comment>
<comment type="caution">
    <text evidence="12">The sequence shown here is derived from an EMBL/GenBank/DDBJ whole genome shotgun (WGS) entry which is preliminary data.</text>
</comment>
<evidence type="ECO:0000313" key="12">
    <source>
        <dbReference type="EMBL" id="KAG5639702.1"/>
    </source>
</evidence>
<dbReference type="PIRSF" id="PIRSF009449">
    <property type="entry name" value="DNA_primase_large_subunit"/>
    <property type="match status" value="1"/>
</dbReference>
<protein>
    <recommendedName>
        <fullName evidence="9">DNA primase large subunit</fullName>
    </recommendedName>
</protein>
<evidence type="ECO:0000256" key="6">
    <source>
        <dbReference type="ARBA" id="ARBA00023004"/>
    </source>
</evidence>
<dbReference type="CDD" id="cd07322">
    <property type="entry name" value="PriL_PriS_Eukaryotic"/>
    <property type="match status" value="1"/>
</dbReference>
<evidence type="ECO:0000313" key="13">
    <source>
        <dbReference type="Proteomes" id="UP000717328"/>
    </source>
</evidence>
<dbReference type="InterPro" id="IPR058560">
    <property type="entry name" value="DNA_primase_C"/>
</dbReference>
<evidence type="ECO:0000256" key="5">
    <source>
        <dbReference type="ARBA" id="ARBA00022723"/>
    </source>
</evidence>
<keyword evidence="7 9" id="KW-0411">Iron-sulfur</keyword>
<feature type="domain" description="DNA primase large subunit C-terminal" evidence="11">
    <location>
        <begin position="296"/>
        <end position="465"/>
    </location>
</feature>
<dbReference type="PANTHER" id="PTHR10537">
    <property type="entry name" value="DNA PRIMASE LARGE SUBUNIT"/>
    <property type="match status" value="1"/>
</dbReference>
<sequence>MFKGTERKPFNDEKDLVQVQPSTRIILRSDLLHSYDKPPLYDVTIEEFETCALDRLRILAEIESSAARNRSWEELKVVTNAQCLKYLPLHATSAKTVDRDSQRKKDHLGHFVLRLAFCRSEDLRRRFVKAETTLFKIRYDGDDNAERELFLSSRDFNWIPVDAAEKAKYRKELLAAYQGAKNESVREQAFEGEKYYKVKWTRVPDLVEKRKVFLKGGWAYVPGKELSSIVFQEFETLLVNALELTARSLPRLDEDTRIVPILDNLSQGFLAGVPSEWVGSGDSTNGEDIKAEMIDDLAKKHFPMCMRTMHDNLRRDHHLKHFGRLNYGLFLKAMEIFGRILFISLNLALSFNKEYKYNIRHSYGLEGKRANYAAKSCQQLLMSGPSEYGCPYRHYSPENLQSALLSTYSSQGLASSDLPEIMATVKGSHYHVACTRVFEMTHSSFGVKKGQGVGDGESVTHPNQYAAKSMELYKAQDNSEVMVVE</sequence>
<keyword evidence="3 9" id="KW-0639">Primosome</keyword>
<feature type="binding site" evidence="10">
    <location>
        <position position="377"/>
    </location>
    <ligand>
        <name>[4Fe-4S] cluster</name>
        <dbReference type="ChEBI" id="CHEBI:49883"/>
    </ligand>
</feature>
<proteinExistence type="inferred from homology"/>
<dbReference type="Pfam" id="PF04104">
    <property type="entry name" value="DNA_primase_lrg"/>
    <property type="match status" value="1"/>
</dbReference>
<dbReference type="Pfam" id="PF26466">
    <property type="entry name" value="DNA_primase_lrg_N"/>
    <property type="match status" value="1"/>
</dbReference>
<keyword evidence="5 9" id="KW-0479">Metal-binding</keyword>
<evidence type="ECO:0000256" key="10">
    <source>
        <dbReference type="PIRSR" id="PIRSR009449-1"/>
    </source>
</evidence>
<evidence type="ECO:0000256" key="3">
    <source>
        <dbReference type="ARBA" id="ARBA00022515"/>
    </source>
</evidence>
<dbReference type="InterPro" id="IPR016558">
    <property type="entry name" value="DNA_primase_lsu_euk"/>
</dbReference>
<keyword evidence="8 9" id="KW-0238">DNA-binding</keyword>
<dbReference type="Proteomes" id="UP000717328">
    <property type="component" value="Unassembled WGS sequence"/>
</dbReference>
<gene>
    <name evidence="12" type="ORF">H0H81_005885</name>
</gene>
<evidence type="ECO:0000256" key="4">
    <source>
        <dbReference type="ARBA" id="ARBA00022705"/>
    </source>
</evidence>
<feature type="binding site" evidence="10">
    <location>
        <position position="305"/>
    </location>
    <ligand>
        <name>[4Fe-4S] cluster</name>
        <dbReference type="ChEBI" id="CHEBI:49883"/>
    </ligand>
</feature>
<evidence type="ECO:0000256" key="2">
    <source>
        <dbReference type="ARBA" id="ARBA00022485"/>
    </source>
</evidence>
<keyword evidence="4 9" id="KW-0235">DNA replication</keyword>
<evidence type="ECO:0000256" key="7">
    <source>
        <dbReference type="ARBA" id="ARBA00023014"/>
    </source>
</evidence>
<accession>A0A9P7G361</accession>
<dbReference type="GO" id="GO:0003677">
    <property type="term" value="F:DNA binding"/>
    <property type="evidence" value="ECO:0007669"/>
    <property type="project" value="UniProtKB-UniRule"/>
</dbReference>
<dbReference type="GO" id="GO:0051539">
    <property type="term" value="F:4 iron, 4 sulfur cluster binding"/>
    <property type="evidence" value="ECO:0007669"/>
    <property type="project" value="UniProtKB-UniRule"/>
</dbReference>
<dbReference type="EMBL" id="JABCKI010005715">
    <property type="protein sequence ID" value="KAG5639702.1"/>
    <property type="molecule type" value="Genomic_DNA"/>
</dbReference>
<dbReference type="AlphaFoldDB" id="A0A9P7G361"/>
<feature type="binding site" evidence="10">
    <location>
        <position position="390"/>
    </location>
    <ligand>
        <name>[4Fe-4S] cluster</name>
        <dbReference type="ChEBI" id="CHEBI:49883"/>
    </ligand>
</feature>
<organism evidence="12 13">
    <name type="scientific">Sphagnurus paluster</name>
    <dbReference type="NCBI Taxonomy" id="117069"/>
    <lineage>
        <taxon>Eukaryota</taxon>
        <taxon>Fungi</taxon>
        <taxon>Dikarya</taxon>
        <taxon>Basidiomycota</taxon>
        <taxon>Agaricomycotina</taxon>
        <taxon>Agaricomycetes</taxon>
        <taxon>Agaricomycetidae</taxon>
        <taxon>Agaricales</taxon>
        <taxon>Tricholomatineae</taxon>
        <taxon>Lyophyllaceae</taxon>
        <taxon>Sphagnurus</taxon>
    </lineage>
</organism>
<dbReference type="PANTHER" id="PTHR10537:SF3">
    <property type="entry name" value="DNA PRIMASE LARGE SUBUNIT"/>
    <property type="match status" value="1"/>
</dbReference>
<evidence type="ECO:0000256" key="8">
    <source>
        <dbReference type="ARBA" id="ARBA00023125"/>
    </source>
</evidence>
<name>A0A9P7G361_9AGAR</name>
<keyword evidence="2 9" id="KW-0004">4Fe-4S</keyword>
<reference evidence="12" key="1">
    <citation type="submission" date="2021-02" db="EMBL/GenBank/DDBJ databases">
        <authorList>
            <person name="Nieuwenhuis M."/>
            <person name="Van De Peppel L.J.J."/>
        </authorList>
    </citation>
    <scope>NUCLEOTIDE SEQUENCE</scope>
    <source>
        <strain evidence="12">D49</strain>
    </source>
</reference>
<dbReference type="InterPro" id="IPR007238">
    <property type="entry name" value="DNA_primase_lsu_euk/arc"/>
</dbReference>
<keyword evidence="6 9" id="KW-0408">Iron</keyword>